<dbReference type="PROSITE" id="PS50157">
    <property type="entry name" value="ZINC_FINGER_C2H2_2"/>
    <property type="match status" value="2"/>
</dbReference>
<organism evidence="5 6">
    <name type="scientific">Fusarium fujikuroi</name>
    <name type="common">Bakanae and foot rot disease fungus</name>
    <name type="synonym">Gibberella fujikuroi</name>
    <dbReference type="NCBI Taxonomy" id="5127"/>
    <lineage>
        <taxon>Eukaryota</taxon>
        <taxon>Fungi</taxon>
        <taxon>Dikarya</taxon>
        <taxon>Ascomycota</taxon>
        <taxon>Pezizomycotina</taxon>
        <taxon>Sordariomycetes</taxon>
        <taxon>Hypocreomycetidae</taxon>
        <taxon>Hypocreales</taxon>
        <taxon>Nectriaceae</taxon>
        <taxon>Fusarium</taxon>
        <taxon>Fusarium fujikuroi species complex</taxon>
    </lineage>
</organism>
<dbReference type="PROSITE" id="PS00028">
    <property type="entry name" value="ZINC_FINGER_C2H2_1"/>
    <property type="match status" value="3"/>
</dbReference>
<evidence type="ECO:0000256" key="1">
    <source>
        <dbReference type="ARBA" id="ARBA00022723"/>
    </source>
</evidence>
<comment type="caution">
    <text evidence="5">The sequence shown here is derived from an EMBL/GenBank/DDBJ whole genome shotgun (WGS) entry which is preliminary data.</text>
</comment>
<dbReference type="PANTHER" id="PTHR24379:SF121">
    <property type="entry name" value="C2H2-TYPE DOMAIN-CONTAINING PROTEIN"/>
    <property type="match status" value="1"/>
</dbReference>
<dbReference type="PANTHER" id="PTHR24379">
    <property type="entry name" value="KRAB AND ZINC FINGER DOMAIN-CONTAINING"/>
    <property type="match status" value="1"/>
</dbReference>
<dbReference type="Proteomes" id="UP000760494">
    <property type="component" value="Unassembled WGS sequence"/>
</dbReference>
<dbReference type="EMBL" id="CABFJX010000378">
    <property type="protein sequence ID" value="VTT75533.1"/>
    <property type="molecule type" value="Genomic_DNA"/>
</dbReference>
<name>A0A5Q3FIE3_FUSFU</name>
<protein>
    <submittedName>
        <fullName evidence="5">Uncharacterized protein</fullName>
    </submittedName>
</protein>
<dbReference type="InterPro" id="IPR036236">
    <property type="entry name" value="Znf_C2H2_sf"/>
</dbReference>
<evidence type="ECO:0000313" key="6">
    <source>
        <dbReference type="Proteomes" id="UP000760494"/>
    </source>
</evidence>
<keyword evidence="4" id="KW-0862">Zinc</keyword>
<evidence type="ECO:0000256" key="4">
    <source>
        <dbReference type="ARBA" id="ARBA00022833"/>
    </source>
</evidence>
<keyword evidence="1" id="KW-0479">Metal-binding</keyword>
<proteinExistence type="predicted"/>
<gene>
    <name evidence="5" type="ORF">C2S_9947</name>
</gene>
<keyword evidence="3" id="KW-0863">Zinc-finger</keyword>
<accession>A0A5Q3FIE3</accession>
<dbReference type="AlphaFoldDB" id="A0A5Q3FIE3"/>
<dbReference type="SUPFAM" id="SSF57667">
    <property type="entry name" value="beta-beta-alpha zinc fingers"/>
    <property type="match status" value="1"/>
</dbReference>
<evidence type="ECO:0000256" key="2">
    <source>
        <dbReference type="ARBA" id="ARBA00022737"/>
    </source>
</evidence>
<evidence type="ECO:0000313" key="5">
    <source>
        <dbReference type="EMBL" id="VTT75533.1"/>
    </source>
</evidence>
<keyword evidence="2" id="KW-0677">Repeat</keyword>
<dbReference type="Gene3D" id="3.30.160.60">
    <property type="entry name" value="Classic Zinc Finger"/>
    <property type="match status" value="2"/>
</dbReference>
<dbReference type="Pfam" id="PF12874">
    <property type="entry name" value="zf-met"/>
    <property type="match status" value="2"/>
</dbReference>
<dbReference type="SMART" id="SM00355">
    <property type="entry name" value="ZnF_C2H2"/>
    <property type="match status" value="10"/>
</dbReference>
<sequence>MTYYCTDCDKLFYAGRKARDQHCQVTGHASPVFECDSCSDCFEDEYDRHQHMNLEQHWHRNAPECQLCGDIAVTQAEIREHEIEQHFHCADCNRQFMNANCLRMHLNSKLHRVSAVKCPFCGATCNTATGLSHHLEQGSCPRVPMDRNKLYRYIKNRDHRSLTTNKELAWYGEKTYTINPAAAWNPWSKAFECYLCHKLHMTLTGLKKHLESPRHQQSLYHCVKRSCGKEFKTLAALINHLESESCKIMRFQQVQKSIATIRQFPAGQHSRDQHCEATGHFPPCWECNGCGTGFCGRTELRLHEGFSCSYYHGSRYADYHQQFSGSHIPTQLSNPMRQRGQHYYSVPGVTCPFCSARYSSASGVVHHLEQGACPNVPLNRGTLRQEARGRDPNAAIYNRVLVWRQTVYYQATADVYNTHYGQYECYFCGALFRQLSSLNQHLASPRHQQELYYWPIGTLSWSNHQYFGTGYYQ</sequence>
<evidence type="ECO:0000256" key="3">
    <source>
        <dbReference type="ARBA" id="ARBA00022771"/>
    </source>
</evidence>
<dbReference type="GO" id="GO:0008270">
    <property type="term" value="F:zinc ion binding"/>
    <property type="evidence" value="ECO:0007669"/>
    <property type="project" value="UniProtKB-KW"/>
</dbReference>
<dbReference type="InterPro" id="IPR013087">
    <property type="entry name" value="Znf_C2H2_type"/>
</dbReference>
<reference evidence="5" key="1">
    <citation type="submission" date="2019-05" db="EMBL/GenBank/DDBJ databases">
        <authorList>
            <person name="Piombo E."/>
        </authorList>
    </citation>
    <scope>NUCLEOTIDE SEQUENCE</scope>
    <source>
        <strain evidence="5">C2S</strain>
    </source>
</reference>